<name>A0A5B7CXM6_PORTR</name>
<sequence length="72" mass="8231">MPGRRWQSLGVRQHLRYAVHGTFSTPRCFSQGRTNCSQPVRVVDVRPPWPWLEESQFAAVKNGRGSEVVSHL</sequence>
<reference evidence="1 2" key="1">
    <citation type="submission" date="2019-05" db="EMBL/GenBank/DDBJ databases">
        <title>Another draft genome of Portunus trituberculatus and its Hox gene families provides insights of decapod evolution.</title>
        <authorList>
            <person name="Jeong J.-H."/>
            <person name="Song I."/>
            <person name="Kim S."/>
            <person name="Choi T."/>
            <person name="Kim D."/>
            <person name="Ryu S."/>
            <person name="Kim W."/>
        </authorList>
    </citation>
    <scope>NUCLEOTIDE SEQUENCE [LARGE SCALE GENOMIC DNA]</scope>
    <source>
        <tissue evidence="1">Muscle</tissue>
    </source>
</reference>
<dbReference type="Proteomes" id="UP000324222">
    <property type="component" value="Unassembled WGS sequence"/>
</dbReference>
<comment type="caution">
    <text evidence="1">The sequence shown here is derived from an EMBL/GenBank/DDBJ whole genome shotgun (WGS) entry which is preliminary data.</text>
</comment>
<organism evidence="1 2">
    <name type="scientific">Portunus trituberculatus</name>
    <name type="common">Swimming crab</name>
    <name type="synonym">Neptunus trituberculatus</name>
    <dbReference type="NCBI Taxonomy" id="210409"/>
    <lineage>
        <taxon>Eukaryota</taxon>
        <taxon>Metazoa</taxon>
        <taxon>Ecdysozoa</taxon>
        <taxon>Arthropoda</taxon>
        <taxon>Crustacea</taxon>
        <taxon>Multicrustacea</taxon>
        <taxon>Malacostraca</taxon>
        <taxon>Eumalacostraca</taxon>
        <taxon>Eucarida</taxon>
        <taxon>Decapoda</taxon>
        <taxon>Pleocyemata</taxon>
        <taxon>Brachyura</taxon>
        <taxon>Eubrachyura</taxon>
        <taxon>Portunoidea</taxon>
        <taxon>Portunidae</taxon>
        <taxon>Portuninae</taxon>
        <taxon>Portunus</taxon>
    </lineage>
</organism>
<protein>
    <submittedName>
        <fullName evidence="1">Uncharacterized protein</fullName>
    </submittedName>
</protein>
<evidence type="ECO:0000313" key="1">
    <source>
        <dbReference type="EMBL" id="MPC14472.1"/>
    </source>
</evidence>
<accession>A0A5B7CXM6</accession>
<evidence type="ECO:0000313" key="2">
    <source>
        <dbReference type="Proteomes" id="UP000324222"/>
    </source>
</evidence>
<keyword evidence="2" id="KW-1185">Reference proteome</keyword>
<proteinExistence type="predicted"/>
<dbReference type="AlphaFoldDB" id="A0A5B7CXM6"/>
<dbReference type="EMBL" id="VSRR010000354">
    <property type="protein sequence ID" value="MPC14472.1"/>
    <property type="molecule type" value="Genomic_DNA"/>
</dbReference>
<gene>
    <name evidence="1" type="ORF">E2C01_007239</name>
</gene>